<name>A0ABT1CET6_9PROT</name>
<protein>
    <submittedName>
        <fullName evidence="1">2-keto-4-pentenoate hydratase</fullName>
    </submittedName>
</protein>
<dbReference type="InterPro" id="IPR036663">
    <property type="entry name" value="Fumarylacetoacetase_C_sf"/>
</dbReference>
<dbReference type="Gene3D" id="3.90.850.10">
    <property type="entry name" value="Fumarylacetoacetase-like, C-terminal domain"/>
    <property type="match status" value="1"/>
</dbReference>
<proteinExistence type="predicted"/>
<dbReference type="RefSeq" id="WP_252848837.1">
    <property type="nucleotide sequence ID" value="NZ_BAPW01000023.1"/>
</dbReference>
<accession>A0ABT1CET6</accession>
<sequence length="269" mass="28803">MMLFDDCMSPGVVSSVLHPAAAKFLKVRAGADPLSALLLSDAPRDEAEAYLVQDQLARAMVPDQGAVCGWKVGAPAPEAEPFAAPLHHATLFDGDTELPRGLCKHFGVEAELVYRFHRDLPARERPWTLNEVLDAIGSIHTAIEIIDTRFEQPNTQPRLAHLADQASHGALVIGRGSESWRRLSPVCETVRLALSDGRVIEHIGGNSAGDPRRLLVWLANHAAARGLPILAGHSVTTGSMTDTIFVPPGTTATAQIAHLPPVTLTIPDA</sequence>
<reference evidence="1 2" key="1">
    <citation type="submission" date="2022-06" db="EMBL/GenBank/DDBJ databases">
        <title>Whole-genome of Asaia lannensis strain LMG 27011T.</title>
        <authorList>
            <person name="Sombolestani A."/>
        </authorList>
    </citation>
    <scope>NUCLEOTIDE SEQUENCE [LARGE SCALE GENOMIC DNA]</scope>
    <source>
        <strain evidence="1 2">NBRC 102526</strain>
    </source>
</reference>
<evidence type="ECO:0000313" key="1">
    <source>
        <dbReference type="EMBL" id="MCO6159375.1"/>
    </source>
</evidence>
<organism evidence="1 2">
    <name type="scientific">Asaia lannensis NBRC 102526</name>
    <dbReference type="NCBI Taxonomy" id="1307926"/>
    <lineage>
        <taxon>Bacteria</taxon>
        <taxon>Pseudomonadati</taxon>
        <taxon>Pseudomonadota</taxon>
        <taxon>Alphaproteobacteria</taxon>
        <taxon>Acetobacterales</taxon>
        <taxon>Acetobacteraceae</taxon>
        <taxon>Asaia</taxon>
    </lineage>
</organism>
<dbReference type="InterPro" id="IPR050772">
    <property type="entry name" value="Hydratase-Decarb/MhpD_sf"/>
</dbReference>
<comment type="caution">
    <text evidence="1">The sequence shown here is derived from an EMBL/GenBank/DDBJ whole genome shotgun (WGS) entry which is preliminary data.</text>
</comment>
<gene>
    <name evidence="1" type="ORF">NF685_04925</name>
</gene>
<dbReference type="SUPFAM" id="SSF56529">
    <property type="entry name" value="FAH"/>
    <property type="match status" value="1"/>
</dbReference>
<evidence type="ECO:0000313" key="2">
    <source>
        <dbReference type="Proteomes" id="UP001523401"/>
    </source>
</evidence>
<dbReference type="PANTHER" id="PTHR30143">
    <property type="entry name" value="ACID HYDRATASE"/>
    <property type="match status" value="1"/>
</dbReference>
<keyword evidence="2" id="KW-1185">Reference proteome</keyword>
<dbReference type="PANTHER" id="PTHR30143:SF0">
    <property type="entry name" value="2-KETO-4-PENTENOATE HYDRATASE"/>
    <property type="match status" value="1"/>
</dbReference>
<dbReference type="EMBL" id="JAMXQU010000003">
    <property type="protein sequence ID" value="MCO6159375.1"/>
    <property type="molecule type" value="Genomic_DNA"/>
</dbReference>
<dbReference type="Proteomes" id="UP001523401">
    <property type="component" value="Unassembled WGS sequence"/>
</dbReference>